<dbReference type="RefSeq" id="WP_047809568.1">
    <property type="nucleotide sequence ID" value="NZ_LDZY01000005.1"/>
</dbReference>
<reference evidence="1 2" key="1">
    <citation type="submission" date="2015-06" db="EMBL/GenBank/DDBJ databases">
        <title>Draft genome of the moderately acidophilic sulfate reducer Candidatus Desulfosporosinus acididurans strain M1.</title>
        <authorList>
            <person name="Poehlein A."/>
            <person name="Petzsch P."/>
            <person name="Johnson B.D."/>
            <person name="Schloemann M."/>
            <person name="Daniel R."/>
            <person name="Muehling M."/>
        </authorList>
    </citation>
    <scope>NUCLEOTIDE SEQUENCE [LARGE SCALE GENOMIC DNA]</scope>
    <source>
        <strain evidence="1 2">M1</strain>
    </source>
</reference>
<organism evidence="1 2">
    <name type="scientific">Desulfosporosinus acididurans</name>
    <dbReference type="NCBI Taxonomy" id="476652"/>
    <lineage>
        <taxon>Bacteria</taxon>
        <taxon>Bacillati</taxon>
        <taxon>Bacillota</taxon>
        <taxon>Clostridia</taxon>
        <taxon>Eubacteriales</taxon>
        <taxon>Desulfitobacteriaceae</taxon>
        <taxon>Desulfosporosinus</taxon>
    </lineage>
</organism>
<dbReference type="Proteomes" id="UP000036356">
    <property type="component" value="Unassembled WGS sequence"/>
</dbReference>
<gene>
    <name evidence="1" type="ORF">DEAC_c16760</name>
</gene>
<evidence type="ECO:0000313" key="2">
    <source>
        <dbReference type="Proteomes" id="UP000036356"/>
    </source>
</evidence>
<evidence type="ECO:0000313" key="1">
    <source>
        <dbReference type="EMBL" id="KLU66277.1"/>
    </source>
</evidence>
<sequence>MAFFKKNIRACLVAFAFLNLLEFCIFWNPAYRNLRNLQKEIKYWKTMSKTSLDIAIPKVPTRDQFLDIVEGCRADFLQAGVKVTDLKVEGFGMQENRAISRGAAIDYALLRLHLQGNWETIISQLEGLEDSHEEIYIQEIMLDPTGGEGVLRIYYYSPNE</sequence>
<proteinExistence type="predicted"/>
<dbReference type="STRING" id="476652.DEAC_c16760"/>
<protein>
    <submittedName>
        <fullName evidence="1">Uncharacterized protein</fullName>
    </submittedName>
</protein>
<dbReference type="AlphaFoldDB" id="A0A0J1FSK7"/>
<dbReference type="EMBL" id="LDZY01000005">
    <property type="protein sequence ID" value="KLU66277.1"/>
    <property type="molecule type" value="Genomic_DNA"/>
</dbReference>
<dbReference type="PATRIC" id="fig|476652.3.peg.1731"/>
<keyword evidence="2" id="KW-1185">Reference proteome</keyword>
<name>A0A0J1FSK7_9FIRM</name>
<accession>A0A0J1FSK7</accession>
<comment type="caution">
    <text evidence="1">The sequence shown here is derived from an EMBL/GenBank/DDBJ whole genome shotgun (WGS) entry which is preliminary data.</text>
</comment>